<feature type="region of interest" description="Disordered" evidence="1">
    <location>
        <begin position="541"/>
        <end position="652"/>
    </location>
</feature>
<gene>
    <name evidence="2" type="ORF">SNAT2548_LOCUS10464</name>
</gene>
<organism evidence="2 3">
    <name type="scientific">Symbiodinium natans</name>
    <dbReference type="NCBI Taxonomy" id="878477"/>
    <lineage>
        <taxon>Eukaryota</taxon>
        <taxon>Sar</taxon>
        <taxon>Alveolata</taxon>
        <taxon>Dinophyceae</taxon>
        <taxon>Suessiales</taxon>
        <taxon>Symbiodiniaceae</taxon>
        <taxon>Symbiodinium</taxon>
    </lineage>
</organism>
<comment type="caution">
    <text evidence="2">The sequence shown here is derived from an EMBL/GenBank/DDBJ whole genome shotgun (WGS) entry which is preliminary data.</text>
</comment>
<proteinExistence type="predicted"/>
<keyword evidence="3" id="KW-1185">Reference proteome</keyword>
<evidence type="ECO:0000313" key="3">
    <source>
        <dbReference type="Proteomes" id="UP000604046"/>
    </source>
</evidence>
<dbReference type="EMBL" id="CAJNDS010000868">
    <property type="protein sequence ID" value="CAE7238349.1"/>
    <property type="molecule type" value="Genomic_DNA"/>
</dbReference>
<dbReference type="Proteomes" id="UP000604046">
    <property type="component" value="Unassembled WGS sequence"/>
</dbReference>
<feature type="compositionally biased region" description="Low complexity" evidence="1">
    <location>
        <begin position="196"/>
        <end position="205"/>
    </location>
</feature>
<feature type="compositionally biased region" description="Low complexity" evidence="1">
    <location>
        <begin position="541"/>
        <end position="604"/>
    </location>
</feature>
<accession>A0A812L3L4</accession>
<evidence type="ECO:0000256" key="1">
    <source>
        <dbReference type="SAM" id="MobiDB-lite"/>
    </source>
</evidence>
<reference evidence="2" key="1">
    <citation type="submission" date="2021-02" db="EMBL/GenBank/DDBJ databases">
        <authorList>
            <person name="Dougan E. K."/>
            <person name="Rhodes N."/>
            <person name="Thang M."/>
            <person name="Chan C."/>
        </authorList>
    </citation>
    <scope>NUCLEOTIDE SEQUENCE</scope>
</reference>
<feature type="compositionally biased region" description="Low complexity" evidence="1">
    <location>
        <begin position="615"/>
        <end position="640"/>
    </location>
</feature>
<name>A0A812L3L4_9DINO</name>
<evidence type="ECO:0000313" key="2">
    <source>
        <dbReference type="EMBL" id="CAE7238349.1"/>
    </source>
</evidence>
<feature type="region of interest" description="Disordered" evidence="1">
    <location>
        <begin position="424"/>
        <end position="459"/>
    </location>
</feature>
<dbReference type="AlphaFoldDB" id="A0A812L3L4"/>
<sequence>MAESFACLDLCDFIRAEGGSVSSSKLLAFCAQNEELAKLPNVWEFCRQHASRLVVYDSGPMQNWSVHLLKTEEERALENESVRAAAMLAVHIASKLGPFRVSDLRMFYCLHPDCEDIISRRGGLQDFCEEHGKLLCFHVVAPFYDEISVPVHWCDSLPPSDAGHCSRGRDCMHGHWQNLLQLAGADRTDDDGSDGSDGSDSPSEVESIEVEPNRLELCVSHIRWAHDSINTRFRNGTLLVDTLWELFSGQLEPSGLLSFTVAWWRDAWFAITGNRRLWVLKELSRLTGEKVTVMVDRLCDHSVFSPWCRQKFTTCCSGMFVDFQLHNWESSLADAASFPSMAFALCAASQSTVISDQDIAIGRELQKSSGQSTLRSLQQRFRELCVEDRVRAQPRLFCVSATGDVGFASPLQVGQATARPVPAGQVSAGLGPASQAANGRSGLEPGGSGSPQGGWDTPHLKSKLYNRIQHFVRRNLTKAELRIDVTGCGLHFAACVQANLPGILQGSFRGRADTKKQAELNACEVALRHLPARVGSCSAPQAAQAPQAQGSGASCPPQRQQPQEPHAQSQQAPASQGQASSSSFPTHGQTAQAPRAQASSSPCPTQSQQVQAPRAQASGAAWLAQSQQAQAPQAQARSNSVSTPSEIDPPLSPPMQTCFCSLTGLLSKLPVRILGDFSLERLADTIHCSRAQRLVLSAGHAMRIARAGGWFDPCTLPQTLIEIEDLQELCERLGIRQTSQVTAGTCMVQVEGLHRASLSYETLICGGKRIKSVVLHITRLLPGVSGVVQGQLQAGSVLFMGPICSGKTTMLRDVAAYFSLTHQVAVADFTGEFQGAIGALCVAHQPGQDPLQLLSLLLCQHSPEIIIAEFGSLAYVVAAAKMCADSGVRLLCSARGSLDGLIDFFLQASFESHVPACSSFPLDAVVVLRREMDYYQLYPNAKATACSMVQGWRPWCEQHQAQDTSARSPLRLEVRNLAPSRDVSCLAAQCTGVQLQ</sequence>
<protein>
    <submittedName>
        <fullName evidence="2">Uncharacterized protein</fullName>
    </submittedName>
</protein>
<feature type="region of interest" description="Disordered" evidence="1">
    <location>
        <begin position="186"/>
        <end position="207"/>
    </location>
</feature>